<reference evidence="1 2" key="1">
    <citation type="submission" date="2020-03" db="EMBL/GenBank/DDBJ databases">
        <title>Whole genome shotgun sequence of Phytohabitans rumicis NBRC 108638.</title>
        <authorList>
            <person name="Komaki H."/>
            <person name="Tamura T."/>
        </authorList>
    </citation>
    <scope>NUCLEOTIDE SEQUENCE [LARGE SCALE GENOMIC DNA]</scope>
    <source>
        <strain evidence="1 2">NBRC 108638</strain>
    </source>
</reference>
<organism evidence="1 2">
    <name type="scientific">Phytohabitans rumicis</name>
    <dbReference type="NCBI Taxonomy" id="1076125"/>
    <lineage>
        <taxon>Bacteria</taxon>
        <taxon>Bacillati</taxon>
        <taxon>Actinomycetota</taxon>
        <taxon>Actinomycetes</taxon>
        <taxon>Micromonosporales</taxon>
        <taxon>Micromonosporaceae</taxon>
    </lineage>
</organism>
<dbReference type="EMBL" id="BLPG01000001">
    <property type="protein sequence ID" value="GFJ92113.1"/>
    <property type="molecule type" value="Genomic_DNA"/>
</dbReference>
<protein>
    <submittedName>
        <fullName evidence="1">Uncharacterized protein</fullName>
    </submittedName>
</protein>
<dbReference type="RefSeq" id="WP_173079054.1">
    <property type="nucleotide sequence ID" value="NZ_BAABJB010000023.1"/>
</dbReference>
<comment type="caution">
    <text evidence="1">The sequence shown here is derived from an EMBL/GenBank/DDBJ whole genome shotgun (WGS) entry which is preliminary data.</text>
</comment>
<keyword evidence="2" id="KW-1185">Reference proteome</keyword>
<accession>A0A6V8L4C3</accession>
<dbReference type="AlphaFoldDB" id="A0A6V8L4C3"/>
<name>A0A6V8L4C3_9ACTN</name>
<gene>
    <name evidence="1" type="ORF">Prum_057550</name>
</gene>
<proteinExistence type="predicted"/>
<evidence type="ECO:0000313" key="2">
    <source>
        <dbReference type="Proteomes" id="UP000482960"/>
    </source>
</evidence>
<dbReference type="Proteomes" id="UP000482960">
    <property type="component" value="Unassembled WGS sequence"/>
</dbReference>
<reference evidence="1 2" key="2">
    <citation type="submission" date="2020-03" db="EMBL/GenBank/DDBJ databases">
        <authorList>
            <person name="Ichikawa N."/>
            <person name="Kimura A."/>
            <person name="Kitahashi Y."/>
            <person name="Uohara A."/>
        </authorList>
    </citation>
    <scope>NUCLEOTIDE SEQUENCE [LARGE SCALE GENOMIC DNA]</scope>
    <source>
        <strain evidence="1 2">NBRC 108638</strain>
    </source>
</reference>
<sequence length="223" mass="23934">MSIIEAHLPELVPVLSRGKHRNPRKGACFMEMASFLAGERWSDHPACTHPLLASLARLVNDHTSDAGRQRLAPMIPSVIGLTSDDVRVDARIALRAAATALPVVSAELQNAMAVSLLSCNRVLAQLDGRPPGSLDETSREALLRAPLAARWAYRFTHDVSVSRRMFQRHGAPRTVEFAVPGIARACVVDPDEALRQLLAGAIADVEATINASAAESQPSVGAR</sequence>
<evidence type="ECO:0000313" key="1">
    <source>
        <dbReference type="EMBL" id="GFJ92113.1"/>
    </source>
</evidence>